<dbReference type="Gene3D" id="1.20.58.340">
    <property type="entry name" value="Magnesium transport protein CorA, transmembrane region"/>
    <property type="match status" value="2"/>
</dbReference>
<keyword evidence="8" id="KW-0406">Ion transport</keyword>
<evidence type="ECO:0000256" key="6">
    <source>
        <dbReference type="ARBA" id="ARBA00022989"/>
    </source>
</evidence>
<feature type="compositionally biased region" description="Pro residues" evidence="9">
    <location>
        <begin position="1"/>
        <end position="10"/>
    </location>
</feature>
<keyword evidence="7 8" id="KW-0472">Membrane</keyword>
<accession>A0A4R3MUS4</accession>
<dbReference type="AlphaFoldDB" id="A0A4R3MUS4"/>
<comment type="function">
    <text evidence="8">Mediates influx of magnesium ions.</text>
</comment>
<dbReference type="InterPro" id="IPR045863">
    <property type="entry name" value="CorA_TM1_TM2"/>
</dbReference>
<dbReference type="EMBL" id="SMAO01000006">
    <property type="protein sequence ID" value="TCT20240.1"/>
    <property type="molecule type" value="Genomic_DNA"/>
</dbReference>
<sequence length="381" mass="43688">MRDPVTPPNHSPRRKHAARARTRLPRVKRSQPGLPAGIEYHELTQSANSAPARVCCIDYSPERIQVQEVGDIAAFLTNHRPDWTQVRWIHVEGLQDRRVVRALAEKYQLHPLAIEDVLDGGHRPKLEDFPAIGELPGRLFVMARGVRLVEDQMLAEQIGFFLGRNTLLSFQQTSSPAINEIRQRLDNPRSRVRQHDASFLLYALIDALVDRFFPLLDASSERLEMAEEAVLTCPETQSLHALHLIKRDLVMIRRTAWPMRELVSQLQREHHECLSAITQTYFRDVYDHCVQIIDLIETYREIASAVAETYVSVVSNRTNDIMKVLTIIGTIFIPLTFLAGVYGMNIPMPETHWQAAYPVFWAVCLGIAGFMLWRFRRGGWL</sequence>
<evidence type="ECO:0000256" key="2">
    <source>
        <dbReference type="ARBA" id="ARBA00009765"/>
    </source>
</evidence>
<organism evidence="10 11">
    <name type="scientific">Thiobaca trueperi</name>
    <dbReference type="NCBI Taxonomy" id="127458"/>
    <lineage>
        <taxon>Bacteria</taxon>
        <taxon>Pseudomonadati</taxon>
        <taxon>Pseudomonadota</taxon>
        <taxon>Gammaproteobacteria</taxon>
        <taxon>Chromatiales</taxon>
        <taxon>Chromatiaceae</taxon>
        <taxon>Thiobaca</taxon>
    </lineage>
</organism>
<gene>
    <name evidence="8" type="primary">corA</name>
    <name evidence="10" type="ORF">EDC35_106167</name>
</gene>
<protein>
    <recommendedName>
        <fullName evidence="8">Magnesium transport protein CorA</fullName>
    </recommendedName>
</protein>
<keyword evidence="6 8" id="KW-1133">Transmembrane helix</keyword>
<dbReference type="Gene3D" id="3.30.460.20">
    <property type="entry name" value="CorA soluble domain-like"/>
    <property type="match status" value="1"/>
</dbReference>
<keyword evidence="8" id="KW-0460">Magnesium</keyword>
<proteinExistence type="inferred from homology"/>
<evidence type="ECO:0000256" key="4">
    <source>
        <dbReference type="ARBA" id="ARBA00022475"/>
    </source>
</evidence>
<dbReference type="Pfam" id="PF01544">
    <property type="entry name" value="CorA"/>
    <property type="match status" value="1"/>
</dbReference>
<evidence type="ECO:0000313" key="10">
    <source>
        <dbReference type="EMBL" id="TCT20240.1"/>
    </source>
</evidence>
<dbReference type="GO" id="GO:0005886">
    <property type="term" value="C:plasma membrane"/>
    <property type="evidence" value="ECO:0007669"/>
    <property type="project" value="UniProtKB-SubCell"/>
</dbReference>
<dbReference type="CDD" id="cd12828">
    <property type="entry name" value="TmCorA-like_1"/>
    <property type="match status" value="1"/>
</dbReference>
<evidence type="ECO:0000256" key="5">
    <source>
        <dbReference type="ARBA" id="ARBA00022692"/>
    </source>
</evidence>
<name>A0A4R3MUS4_9GAMM</name>
<dbReference type="OrthoDB" id="9803416at2"/>
<keyword evidence="11" id="KW-1185">Reference proteome</keyword>
<dbReference type="GO" id="GO:0015087">
    <property type="term" value="F:cobalt ion transmembrane transporter activity"/>
    <property type="evidence" value="ECO:0007669"/>
    <property type="project" value="UniProtKB-UniRule"/>
</dbReference>
<dbReference type="PANTHER" id="PTHR46494">
    <property type="entry name" value="CORA FAMILY METAL ION TRANSPORTER (EUROFUNG)"/>
    <property type="match status" value="1"/>
</dbReference>
<feature type="transmembrane region" description="Helical" evidence="8">
    <location>
        <begin position="355"/>
        <end position="375"/>
    </location>
</feature>
<dbReference type="FunFam" id="1.20.58.340:FF:000012">
    <property type="entry name" value="Magnesium transport protein CorA"/>
    <property type="match status" value="1"/>
</dbReference>
<dbReference type="SUPFAM" id="SSF143865">
    <property type="entry name" value="CorA soluble domain-like"/>
    <property type="match status" value="1"/>
</dbReference>
<feature type="transmembrane region" description="Helical" evidence="8">
    <location>
        <begin position="324"/>
        <end position="343"/>
    </location>
</feature>
<dbReference type="InterPro" id="IPR045861">
    <property type="entry name" value="CorA_cytoplasmic_dom"/>
</dbReference>
<keyword evidence="3 8" id="KW-0813">Transport</keyword>
<keyword evidence="5 8" id="KW-0812">Transmembrane</keyword>
<dbReference type="NCBIfam" id="TIGR00383">
    <property type="entry name" value="corA"/>
    <property type="match status" value="1"/>
</dbReference>
<comment type="subcellular location">
    <subcellularLocation>
        <location evidence="1">Cell membrane</location>
        <topology evidence="1">Multi-pass membrane protein</topology>
    </subcellularLocation>
    <subcellularLocation>
        <location evidence="8">Membrane</location>
        <topology evidence="8">Multi-pass membrane protein</topology>
    </subcellularLocation>
</comment>
<feature type="region of interest" description="Disordered" evidence="9">
    <location>
        <begin position="1"/>
        <end position="33"/>
    </location>
</feature>
<dbReference type="SUPFAM" id="SSF144083">
    <property type="entry name" value="Magnesium transport protein CorA, transmembrane region"/>
    <property type="match status" value="1"/>
</dbReference>
<evidence type="ECO:0000256" key="7">
    <source>
        <dbReference type="ARBA" id="ARBA00023136"/>
    </source>
</evidence>
<evidence type="ECO:0000256" key="1">
    <source>
        <dbReference type="ARBA" id="ARBA00004651"/>
    </source>
</evidence>
<dbReference type="PANTHER" id="PTHR46494:SF1">
    <property type="entry name" value="CORA FAMILY METAL ION TRANSPORTER (EUROFUNG)"/>
    <property type="match status" value="1"/>
</dbReference>
<comment type="similarity">
    <text evidence="2 8">Belongs to the CorA metal ion transporter (MIT) (TC 1.A.35) family.</text>
</comment>
<evidence type="ECO:0000256" key="3">
    <source>
        <dbReference type="ARBA" id="ARBA00022448"/>
    </source>
</evidence>
<evidence type="ECO:0000256" key="9">
    <source>
        <dbReference type="SAM" id="MobiDB-lite"/>
    </source>
</evidence>
<comment type="caution">
    <text evidence="10">The sequence shown here is derived from an EMBL/GenBank/DDBJ whole genome shotgun (WGS) entry which is preliminary data.</text>
</comment>
<keyword evidence="4 8" id="KW-1003">Cell membrane</keyword>
<evidence type="ECO:0000256" key="8">
    <source>
        <dbReference type="RuleBase" id="RU362010"/>
    </source>
</evidence>
<dbReference type="RefSeq" id="WP_132977636.1">
    <property type="nucleotide sequence ID" value="NZ_SMAO01000006.1"/>
</dbReference>
<dbReference type="Proteomes" id="UP000295717">
    <property type="component" value="Unassembled WGS sequence"/>
</dbReference>
<dbReference type="GO" id="GO:0015095">
    <property type="term" value="F:magnesium ion transmembrane transporter activity"/>
    <property type="evidence" value="ECO:0007669"/>
    <property type="project" value="UniProtKB-UniRule"/>
</dbReference>
<reference evidence="10 11" key="1">
    <citation type="submission" date="2019-03" db="EMBL/GenBank/DDBJ databases">
        <title>Genomic Encyclopedia of Type Strains, Phase IV (KMG-IV): sequencing the most valuable type-strain genomes for metagenomic binning, comparative biology and taxonomic classification.</title>
        <authorList>
            <person name="Goeker M."/>
        </authorList>
    </citation>
    <scope>NUCLEOTIDE SEQUENCE [LARGE SCALE GENOMIC DNA]</scope>
    <source>
        <strain evidence="10 11">DSM 13587</strain>
    </source>
</reference>
<dbReference type="InterPro" id="IPR004488">
    <property type="entry name" value="Mg/Co-transport_prot_CorA"/>
</dbReference>
<dbReference type="GO" id="GO:0000287">
    <property type="term" value="F:magnesium ion binding"/>
    <property type="evidence" value="ECO:0007669"/>
    <property type="project" value="TreeGrafter"/>
</dbReference>
<dbReference type="GO" id="GO:0050897">
    <property type="term" value="F:cobalt ion binding"/>
    <property type="evidence" value="ECO:0007669"/>
    <property type="project" value="TreeGrafter"/>
</dbReference>
<feature type="compositionally biased region" description="Basic residues" evidence="9">
    <location>
        <begin position="11"/>
        <end position="29"/>
    </location>
</feature>
<dbReference type="InterPro" id="IPR002523">
    <property type="entry name" value="MgTranspt_CorA/ZnTranspt_ZntB"/>
</dbReference>
<evidence type="ECO:0000313" key="11">
    <source>
        <dbReference type="Proteomes" id="UP000295717"/>
    </source>
</evidence>